<reference evidence="2" key="1">
    <citation type="journal article" date="2020" name="Stud. Mycol.">
        <title>101 Dothideomycetes genomes: a test case for predicting lifestyles and emergence of pathogens.</title>
        <authorList>
            <person name="Haridas S."/>
            <person name="Albert R."/>
            <person name="Binder M."/>
            <person name="Bloem J."/>
            <person name="Labutti K."/>
            <person name="Salamov A."/>
            <person name="Andreopoulos B."/>
            <person name="Baker S."/>
            <person name="Barry K."/>
            <person name="Bills G."/>
            <person name="Bluhm B."/>
            <person name="Cannon C."/>
            <person name="Castanera R."/>
            <person name="Culley D."/>
            <person name="Daum C."/>
            <person name="Ezra D."/>
            <person name="Gonzalez J."/>
            <person name="Henrissat B."/>
            <person name="Kuo A."/>
            <person name="Liang C."/>
            <person name="Lipzen A."/>
            <person name="Lutzoni F."/>
            <person name="Magnuson J."/>
            <person name="Mondo S."/>
            <person name="Nolan M."/>
            <person name="Ohm R."/>
            <person name="Pangilinan J."/>
            <person name="Park H.-J."/>
            <person name="Ramirez L."/>
            <person name="Alfaro M."/>
            <person name="Sun H."/>
            <person name="Tritt A."/>
            <person name="Yoshinaga Y."/>
            <person name="Zwiers L.-H."/>
            <person name="Turgeon B."/>
            <person name="Goodwin S."/>
            <person name="Spatafora J."/>
            <person name="Crous P."/>
            <person name="Grigoriev I."/>
        </authorList>
    </citation>
    <scope>NUCLEOTIDE SEQUENCE</scope>
    <source>
        <strain evidence="2">CBS 121739</strain>
    </source>
</reference>
<evidence type="ECO:0000313" key="2">
    <source>
        <dbReference type="EMBL" id="KAF2754927.1"/>
    </source>
</evidence>
<sequence length="352" mass="39974">MVSTRSKILEASGSDRNATKAETSEKRTVEDGRASKSSEAEKEGLIQQILDSWSYSIDDLEAWLPQYEAPKRAHQWETKLLHELVYIASLHNPVVAREHIITQRKLRICRRRTASGQTRPYDNEQVTETDVVDACLAIAQAPGAARPDPEDLEQLAGFDETRSSSELYDDGDVDAEEANAIGHSGINQNPVLATTENNSPPHRPARHPARLPVFRRPVNTVSRSRASSPQTYVAGQVMTKARRLSDITLDETISQLDLMELEHHLDAVEADEVDKGMVQCYKVQCHRSERNAIAAVRAGQVPNAHMSRSLEYTARAEEREAYRRQRRVDHYRRILEIRKRKQADEVARQRRR</sequence>
<proteinExistence type="predicted"/>
<feature type="compositionally biased region" description="Basic and acidic residues" evidence="1">
    <location>
        <begin position="17"/>
        <end position="41"/>
    </location>
</feature>
<dbReference type="AlphaFoldDB" id="A0A6A6W029"/>
<dbReference type="EMBL" id="ML996579">
    <property type="protein sequence ID" value="KAF2754927.1"/>
    <property type="molecule type" value="Genomic_DNA"/>
</dbReference>
<dbReference type="RefSeq" id="XP_033597378.1">
    <property type="nucleotide sequence ID" value="XM_033747486.1"/>
</dbReference>
<protein>
    <submittedName>
        <fullName evidence="2">Uncharacterized protein</fullName>
    </submittedName>
</protein>
<dbReference type="Proteomes" id="UP000799437">
    <property type="component" value="Unassembled WGS sequence"/>
</dbReference>
<dbReference type="GeneID" id="54488540"/>
<name>A0A6A6W029_9PEZI</name>
<keyword evidence="3" id="KW-1185">Reference proteome</keyword>
<feature type="region of interest" description="Disordered" evidence="1">
    <location>
        <begin position="1"/>
        <end position="41"/>
    </location>
</feature>
<organism evidence="2 3">
    <name type="scientific">Pseudovirgaria hyperparasitica</name>
    <dbReference type="NCBI Taxonomy" id="470096"/>
    <lineage>
        <taxon>Eukaryota</taxon>
        <taxon>Fungi</taxon>
        <taxon>Dikarya</taxon>
        <taxon>Ascomycota</taxon>
        <taxon>Pezizomycotina</taxon>
        <taxon>Dothideomycetes</taxon>
        <taxon>Dothideomycetes incertae sedis</taxon>
        <taxon>Acrospermales</taxon>
        <taxon>Acrospermaceae</taxon>
        <taxon>Pseudovirgaria</taxon>
    </lineage>
</organism>
<evidence type="ECO:0000256" key="1">
    <source>
        <dbReference type="SAM" id="MobiDB-lite"/>
    </source>
</evidence>
<accession>A0A6A6W029</accession>
<evidence type="ECO:0000313" key="3">
    <source>
        <dbReference type="Proteomes" id="UP000799437"/>
    </source>
</evidence>
<gene>
    <name evidence="2" type="ORF">EJ05DRAFT_503866</name>
</gene>